<organism evidence="10 11">
    <name type="scientific">Alkalicoccus halolimnae</name>
    <dbReference type="NCBI Taxonomy" id="1667239"/>
    <lineage>
        <taxon>Bacteria</taxon>
        <taxon>Bacillati</taxon>
        <taxon>Bacillota</taxon>
        <taxon>Bacilli</taxon>
        <taxon>Bacillales</taxon>
        <taxon>Bacillaceae</taxon>
        <taxon>Alkalicoccus</taxon>
    </lineage>
</organism>
<keyword evidence="5 8" id="KW-0285">Flavoprotein</keyword>
<dbReference type="PROSITE" id="PS50902">
    <property type="entry name" value="FLAVODOXIN_LIKE"/>
    <property type="match status" value="1"/>
</dbReference>
<reference evidence="10 11" key="1">
    <citation type="submission" date="2024-01" db="EMBL/GenBank/DDBJ databases">
        <title>Complete Genome Sequence of Alkalicoccus halolimnae BZ-SZ-XJ29T, a Moderately Halophilic Bacterium Isolated from a Salt Lake.</title>
        <authorList>
            <person name="Zhao B."/>
        </authorList>
    </citation>
    <scope>NUCLEOTIDE SEQUENCE [LARGE SCALE GENOMIC DNA]</scope>
    <source>
        <strain evidence="10 11">BZ-SZ-XJ29</strain>
    </source>
</reference>
<evidence type="ECO:0000256" key="1">
    <source>
        <dbReference type="ARBA" id="ARBA00001917"/>
    </source>
</evidence>
<dbReference type="RefSeq" id="WP_147804897.1">
    <property type="nucleotide sequence ID" value="NZ_CP144914.1"/>
</dbReference>
<dbReference type="GO" id="GO:0010181">
    <property type="term" value="F:FMN binding"/>
    <property type="evidence" value="ECO:0007669"/>
    <property type="project" value="UniProtKB-UniRule"/>
</dbReference>
<evidence type="ECO:0000313" key="11">
    <source>
        <dbReference type="Proteomes" id="UP000321816"/>
    </source>
</evidence>
<dbReference type="InterPro" id="IPR001094">
    <property type="entry name" value="Flavdoxin-like"/>
</dbReference>
<evidence type="ECO:0000256" key="8">
    <source>
        <dbReference type="RuleBase" id="RU367037"/>
    </source>
</evidence>
<keyword evidence="11" id="KW-1185">Reference proteome</keyword>
<dbReference type="AlphaFoldDB" id="A0A5C7F0I6"/>
<dbReference type="GO" id="GO:0009055">
    <property type="term" value="F:electron transfer activity"/>
    <property type="evidence" value="ECO:0007669"/>
    <property type="project" value="UniProtKB-UniRule"/>
</dbReference>
<dbReference type="PRINTS" id="PR00369">
    <property type="entry name" value="FLAVODOXIN"/>
</dbReference>
<keyword evidence="7 8" id="KW-0249">Electron transport</keyword>
<evidence type="ECO:0000256" key="7">
    <source>
        <dbReference type="ARBA" id="ARBA00022982"/>
    </source>
</evidence>
<evidence type="ECO:0000256" key="3">
    <source>
        <dbReference type="ARBA" id="ARBA00005267"/>
    </source>
</evidence>
<evidence type="ECO:0000313" key="10">
    <source>
        <dbReference type="EMBL" id="WWD80525.1"/>
    </source>
</evidence>
<proteinExistence type="inferred from homology"/>
<dbReference type="EMBL" id="CP144914">
    <property type="protein sequence ID" value="WWD80525.1"/>
    <property type="molecule type" value="Genomic_DNA"/>
</dbReference>
<dbReference type="OrthoDB" id="9790745at2"/>
<dbReference type="InterPro" id="IPR010087">
    <property type="entry name" value="Flav_short"/>
</dbReference>
<dbReference type="InterPro" id="IPR008254">
    <property type="entry name" value="Flavodoxin/NO_synth"/>
</dbReference>
<dbReference type="PANTHER" id="PTHR42809:SF1">
    <property type="entry name" value="FLAVODOXIN 1"/>
    <property type="match status" value="1"/>
</dbReference>
<dbReference type="GO" id="GO:0016651">
    <property type="term" value="F:oxidoreductase activity, acting on NAD(P)H"/>
    <property type="evidence" value="ECO:0007669"/>
    <property type="project" value="UniProtKB-ARBA"/>
</dbReference>
<dbReference type="NCBIfam" id="NF005216">
    <property type="entry name" value="PRK06703.1"/>
    <property type="match status" value="1"/>
</dbReference>
<feature type="domain" description="Flavodoxin-like" evidence="9">
    <location>
        <begin position="3"/>
        <end position="143"/>
    </location>
</feature>
<dbReference type="SUPFAM" id="SSF52218">
    <property type="entry name" value="Flavoproteins"/>
    <property type="match status" value="1"/>
</dbReference>
<accession>A0A5C7F0I6</accession>
<evidence type="ECO:0000259" key="9">
    <source>
        <dbReference type="PROSITE" id="PS50902"/>
    </source>
</evidence>
<protein>
    <recommendedName>
        <fullName evidence="8">Flavodoxin</fullName>
    </recommendedName>
</protein>
<dbReference type="Proteomes" id="UP000321816">
    <property type="component" value="Chromosome"/>
</dbReference>
<comment type="cofactor">
    <cofactor evidence="1 8">
        <name>FMN</name>
        <dbReference type="ChEBI" id="CHEBI:58210"/>
    </cofactor>
</comment>
<evidence type="ECO:0000256" key="6">
    <source>
        <dbReference type="ARBA" id="ARBA00022643"/>
    </source>
</evidence>
<gene>
    <name evidence="10" type="ORF">FTX54_002880</name>
</gene>
<name>A0A5C7F0I6_9BACI</name>
<sequence>MKVVIIYATLNGHTEELASLIEENLKSGAIEVDVKESYEISGSDLPAYDAVLIGTYTYGDGDVPDDMLDIYEEIEEMELDGKPTAVFGSGDTFYDHFAGAVDKFTDLLKARGGKMITESMKVDIMLDEEEVEEKASLFSKEISASLLSQ</sequence>
<dbReference type="InterPro" id="IPR029039">
    <property type="entry name" value="Flavoprotein-like_sf"/>
</dbReference>
<dbReference type="NCBIfam" id="TIGR01753">
    <property type="entry name" value="flav_short"/>
    <property type="match status" value="1"/>
</dbReference>
<dbReference type="PANTHER" id="PTHR42809">
    <property type="entry name" value="FLAVODOXIN 2"/>
    <property type="match status" value="1"/>
</dbReference>
<comment type="function">
    <text evidence="2 8">Low-potential electron donor to a number of redox enzymes.</text>
</comment>
<comment type="similarity">
    <text evidence="3 8">Belongs to the flavodoxin family.</text>
</comment>
<evidence type="ECO:0000256" key="5">
    <source>
        <dbReference type="ARBA" id="ARBA00022630"/>
    </source>
</evidence>
<evidence type="ECO:0000256" key="2">
    <source>
        <dbReference type="ARBA" id="ARBA00003297"/>
    </source>
</evidence>
<dbReference type="InterPro" id="IPR050619">
    <property type="entry name" value="Flavodoxin"/>
</dbReference>
<keyword evidence="6 8" id="KW-0288">FMN</keyword>
<dbReference type="KEGG" id="ahal:FTX54_002880"/>
<evidence type="ECO:0000256" key="4">
    <source>
        <dbReference type="ARBA" id="ARBA00022448"/>
    </source>
</evidence>
<dbReference type="InterPro" id="IPR001226">
    <property type="entry name" value="Flavodoxin_CS"/>
</dbReference>
<keyword evidence="4 8" id="KW-0813">Transport</keyword>
<dbReference type="PROSITE" id="PS00201">
    <property type="entry name" value="FLAVODOXIN"/>
    <property type="match status" value="1"/>
</dbReference>
<dbReference type="Gene3D" id="3.40.50.360">
    <property type="match status" value="1"/>
</dbReference>
<dbReference type="Pfam" id="PF00258">
    <property type="entry name" value="Flavodoxin_1"/>
    <property type="match status" value="1"/>
</dbReference>